<evidence type="ECO:0000256" key="7">
    <source>
        <dbReference type="ARBA" id="ARBA00023125"/>
    </source>
</evidence>
<evidence type="ECO:0000256" key="6">
    <source>
        <dbReference type="ARBA" id="ARBA00023015"/>
    </source>
</evidence>
<feature type="region of interest" description="Disordered" evidence="11">
    <location>
        <begin position="1"/>
        <end position="21"/>
    </location>
</feature>
<dbReference type="STRING" id="400682.A0A1X7URF3"/>
<comment type="subcellular location">
    <subcellularLocation>
        <location evidence="1">Nucleus</location>
    </subcellularLocation>
</comment>
<keyword evidence="15" id="KW-1185">Reference proteome</keyword>
<evidence type="ECO:0000256" key="8">
    <source>
        <dbReference type="ARBA" id="ARBA00023163"/>
    </source>
</evidence>
<feature type="region of interest" description="Disordered" evidence="11">
    <location>
        <begin position="35"/>
        <end position="62"/>
    </location>
</feature>
<keyword evidence="2" id="KW-0479">Metal-binding</keyword>
<dbReference type="EnsemblMetazoa" id="XM_019997231.1">
    <property type="protein sequence ID" value="XP_019852790.1"/>
    <property type="gene ID" value="LOC109582497"/>
</dbReference>
<dbReference type="GO" id="GO:0008270">
    <property type="term" value="F:zinc ion binding"/>
    <property type="evidence" value="ECO:0007669"/>
    <property type="project" value="UniProtKB-KW"/>
</dbReference>
<evidence type="ECO:0000259" key="12">
    <source>
        <dbReference type="PROSITE" id="PS50157"/>
    </source>
</evidence>
<dbReference type="InterPro" id="IPR013087">
    <property type="entry name" value="Znf_C2H2_type"/>
</dbReference>
<dbReference type="PROSITE" id="PS50157">
    <property type="entry name" value="ZINC_FINGER_C2H2_2"/>
    <property type="match status" value="2"/>
</dbReference>
<dbReference type="EnsemblMetazoa" id="XM_019997230.1">
    <property type="protein sequence ID" value="XP_019852789.1"/>
    <property type="gene ID" value="LOC109582497"/>
</dbReference>
<keyword evidence="4 10" id="KW-0863">Zinc-finger</keyword>
<dbReference type="InterPro" id="IPR050331">
    <property type="entry name" value="Zinc_finger"/>
</dbReference>
<feature type="compositionally biased region" description="Polar residues" evidence="11">
    <location>
        <begin position="44"/>
        <end position="53"/>
    </location>
</feature>
<dbReference type="Pfam" id="PF12874">
    <property type="entry name" value="zf-met"/>
    <property type="match status" value="1"/>
</dbReference>
<dbReference type="GO" id="GO:0005634">
    <property type="term" value="C:nucleus"/>
    <property type="evidence" value="ECO:0007669"/>
    <property type="project" value="TreeGrafter"/>
</dbReference>
<evidence type="ECO:0000256" key="1">
    <source>
        <dbReference type="ARBA" id="ARBA00004123"/>
    </source>
</evidence>
<reference evidence="15" key="1">
    <citation type="journal article" date="2010" name="Nature">
        <title>The Amphimedon queenslandica genome and the evolution of animal complexity.</title>
        <authorList>
            <person name="Srivastava M."/>
            <person name="Simakov O."/>
            <person name="Chapman J."/>
            <person name="Fahey B."/>
            <person name="Gauthier M.E."/>
            <person name="Mitros T."/>
            <person name="Richards G.S."/>
            <person name="Conaco C."/>
            <person name="Dacre M."/>
            <person name="Hellsten U."/>
            <person name="Larroux C."/>
            <person name="Putnam N.H."/>
            <person name="Stanke M."/>
            <person name="Adamska M."/>
            <person name="Darling A."/>
            <person name="Degnan S.M."/>
            <person name="Oakley T.H."/>
            <person name="Plachetzki D.C."/>
            <person name="Zhai Y."/>
            <person name="Adamski M."/>
            <person name="Calcino A."/>
            <person name="Cummins S.F."/>
            <person name="Goodstein D.M."/>
            <person name="Harris C."/>
            <person name="Jackson D.J."/>
            <person name="Leys S.P."/>
            <person name="Shu S."/>
            <person name="Woodcroft B.J."/>
            <person name="Vervoort M."/>
            <person name="Kosik K.S."/>
            <person name="Manning G."/>
            <person name="Degnan B.M."/>
            <person name="Rokhsar D.S."/>
        </authorList>
    </citation>
    <scope>NUCLEOTIDE SEQUENCE [LARGE SCALE GENOMIC DNA]</scope>
</reference>
<dbReference type="Proteomes" id="UP000007879">
    <property type="component" value="Unassembled WGS sequence"/>
</dbReference>
<feature type="domain" description="C2H2-type" evidence="12">
    <location>
        <begin position="201"/>
        <end position="219"/>
    </location>
</feature>
<feature type="domain" description="C2H2-type" evidence="12">
    <location>
        <begin position="300"/>
        <end position="323"/>
    </location>
</feature>
<dbReference type="PROSITE" id="PS00028">
    <property type="entry name" value="ZINC_FINGER_C2H2_1"/>
    <property type="match status" value="1"/>
</dbReference>
<evidence type="ECO:0000256" key="4">
    <source>
        <dbReference type="ARBA" id="ARBA00022771"/>
    </source>
</evidence>
<feature type="compositionally biased region" description="Low complexity" evidence="11">
    <location>
        <begin position="1"/>
        <end position="17"/>
    </location>
</feature>
<evidence type="ECO:0000313" key="15">
    <source>
        <dbReference type="Proteomes" id="UP000007879"/>
    </source>
</evidence>
<gene>
    <name evidence="14" type="primary">109582497</name>
</gene>
<sequence>MMMISGSSSSSSCSAESSTDDEYYERIVTKRKIRKMKMKSSTSHIQQQTNVQSKKPRNTEGPQSVIVQQYTSPIAIPPEVTVTESGVYANSVIGSGVRYGPYKGLKIAEDELMTETDDISCLWEIKCCESTYYVDAHEESNSNWLKYVKLARNDNEQNLIAFQHRRNIYYLTIKPIGPGAELLVWYGDQYMTEIDGANNPYKCRVCCKTFTSSAGLRYHLNYKKKNNCTSVFAPPYFTCQSCSKGFPTLFQYHTHIRNNCKKTGELKKSGELQKCELCGKLFLNLKRHQVLMHHSDKPPFQCSMCDKAYFFAGMLTRHYNTVH</sequence>
<protein>
    <recommendedName>
        <fullName evidence="16">SET domain-containing protein</fullName>
    </recommendedName>
</protein>
<dbReference type="InterPro" id="IPR046341">
    <property type="entry name" value="SET_dom_sf"/>
</dbReference>
<dbReference type="Gene3D" id="3.30.160.60">
    <property type="entry name" value="Classic Zinc Finger"/>
    <property type="match status" value="2"/>
</dbReference>
<feature type="domain" description="SET" evidence="13">
    <location>
        <begin position="78"/>
        <end position="187"/>
    </location>
</feature>
<dbReference type="SUPFAM" id="SSF57667">
    <property type="entry name" value="beta-beta-alpha zinc fingers"/>
    <property type="match status" value="1"/>
</dbReference>
<dbReference type="eggNOG" id="KOG2461">
    <property type="taxonomic scope" value="Eukaryota"/>
</dbReference>
<evidence type="ECO:0000256" key="5">
    <source>
        <dbReference type="ARBA" id="ARBA00022833"/>
    </source>
</evidence>
<keyword evidence="6" id="KW-0805">Transcription regulation</keyword>
<keyword evidence="3" id="KW-0677">Repeat</keyword>
<evidence type="ECO:0000256" key="11">
    <source>
        <dbReference type="SAM" id="MobiDB-lite"/>
    </source>
</evidence>
<dbReference type="Pfam" id="PF21549">
    <property type="entry name" value="PRDM2_PR"/>
    <property type="match status" value="1"/>
</dbReference>
<dbReference type="GO" id="GO:0010468">
    <property type="term" value="P:regulation of gene expression"/>
    <property type="evidence" value="ECO:0007669"/>
    <property type="project" value="TreeGrafter"/>
</dbReference>
<dbReference type="InterPro" id="IPR001214">
    <property type="entry name" value="SET_dom"/>
</dbReference>
<keyword evidence="7" id="KW-0238">DNA-binding</keyword>
<dbReference type="SUPFAM" id="SSF82199">
    <property type="entry name" value="SET domain"/>
    <property type="match status" value="1"/>
</dbReference>
<keyword evidence="8" id="KW-0804">Transcription</keyword>
<accession>A0A1X7URF3</accession>
<dbReference type="PANTHER" id="PTHR16515">
    <property type="entry name" value="PR DOMAIN ZINC FINGER PROTEIN"/>
    <property type="match status" value="1"/>
</dbReference>
<evidence type="ECO:0000256" key="10">
    <source>
        <dbReference type="PROSITE-ProRule" id="PRU00042"/>
    </source>
</evidence>
<dbReference type="PANTHER" id="PTHR16515:SF2">
    <property type="entry name" value="PR DOMAIN ZINC FINGER PROTEIN 4"/>
    <property type="match status" value="1"/>
</dbReference>
<dbReference type="Gene3D" id="2.170.270.10">
    <property type="entry name" value="SET domain"/>
    <property type="match status" value="1"/>
</dbReference>
<dbReference type="AlphaFoldDB" id="A0A1X7URF3"/>
<dbReference type="OrthoDB" id="40579at2759"/>
<evidence type="ECO:0000256" key="9">
    <source>
        <dbReference type="ARBA" id="ARBA00023242"/>
    </source>
</evidence>
<organism evidence="14">
    <name type="scientific">Amphimedon queenslandica</name>
    <name type="common">Sponge</name>
    <dbReference type="NCBI Taxonomy" id="400682"/>
    <lineage>
        <taxon>Eukaryota</taxon>
        <taxon>Metazoa</taxon>
        <taxon>Porifera</taxon>
        <taxon>Demospongiae</taxon>
        <taxon>Heteroscleromorpha</taxon>
        <taxon>Haplosclerida</taxon>
        <taxon>Niphatidae</taxon>
        <taxon>Amphimedon</taxon>
    </lineage>
</organism>
<name>A0A1X7URF3_AMPQE</name>
<keyword evidence="9" id="KW-0539">Nucleus</keyword>
<evidence type="ECO:0008006" key="16">
    <source>
        <dbReference type="Google" id="ProtNLM"/>
    </source>
</evidence>
<dbReference type="Pfam" id="PF00096">
    <property type="entry name" value="zf-C2H2"/>
    <property type="match status" value="1"/>
</dbReference>
<evidence type="ECO:0000313" key="14">
    <source>
        <dbReference type="EnsemblMetazoa" id="Aqu2.1.30241_001"/>
    </source>
</evidence>
<dbReference type="KEGG" id="aqu:109582497"/>
<dbReference type="EnsemblMetazoa" id="Aqu2.1.30241_001">
    <property type="protein sequence ID" value="Aqu2.1.30241_001"/>
    <property type="gene ID" value="Aqu2.1.30241"/>
</dbReference>
<evidence type="ECO:0000256" key="3">
    <source>
        <dbReference type="ARBA" id="ARBA00022737"/>
    </source>
</evidence>
<evidence type="ECO:0000259" key="13">
    <source>
        <dbReference type="PROSITE" id="PS50280"/>
    </source>
</evidence>
<proteinExistence type="predicted"/>
<dbReference type="InterPro" id="IPR036236">
    <property type="entry name" value="Znf_C2H2_sf"/>
</dbReference>
<reference evidence="14" key="2">
    <citation type="submission" date="2017-05" db="UniProtKB">
        <authorList>
            <consortium name="EnsemblMetazoa"/>
        </authorList>
    </citation>
    <scope>IDENTIFICATION</scope>
</reference>
<dbReference type="PROSITE" id="PS50280">
    <property type="entry name" value="SET"/>
    <property type="match status" value="1"/>
</dbReference>
<evidence type="ECO:0000256" key="2">
    <source>
        <dbReference type="ARBA" id="ARBA00022723"/>
    </source>
</evidence>
<dbReference type="SMART" id="SM00355">
    <property type="entry name" value="ZnF_C2H2"/>
    <property type="match status" value="4"/>
</dbReference>
<dbReference type="InParanoid" id="A0A1X7URF3"/>
<keyword evidence="5" id="KW-0862">Zinc</keyword>